<dbReference type="InParanoid" id="A0A507ASN2"/>
<proteinExistence type="predicted"/>
<feature type="compositionally biased region" description="Basic and acidic residues" evidence="1">
    <location>
        <begin position="224"/>
        <end position="235"/>
    </location>
</feature>
<dbReference type="Proteomes" id="UP000319257">
    <property type="component" value="Unassembled WGS sequence"/>
</dbReference>
<feature type="region of interest" description="Disordered" evidence="1">
    <location>
        <begin position="206"/>
        <end position="243"/>
    </location>
</feature>
<protein>
    <submittedName>
        <fullName evidence="2">Uncharacterized protein</fullName>
    </submittedName>
</protein>
<dbReference type="RefSeq" id="XP_030991407.1">
    <property type="nucleotide sequence ID" value="XM_031143957.1"/>
</dbReference>
<reference evidence="2 3" key="1">
    <citation type="submission" date="2019-06" db="EMBL/GenBank/DDBJ databases">
        <title>Draft genome sequence of the filamentous fungus Phialemoniopsis curvata isolated from diesel fuel.</title>
        <authorList>
            <person name="Varaljay V.A."/>
            <person name="Lyon W.J."/>
            <person name="Crouch A.L."/>
            <person name="Drake C.E."/>
            <person name="Hollomon J.M."/>
            <person name="Nadeau L.J."/>
            <person name="Nunn H.S."/>
            <person name="Stevenson B.S."/>
            <person name="Bojanowski C.L."/>
            <person name="Crookes-Goodson W.J."/>
        </authorList>
    </citation>
    <scope>NUCLEOTIDE SEQUENCE [LARGE SCALE GENOMIC DNA]</scope>
    <source>
        <strain evidence="2 3">D216</strain>
    </source>
</reference>
<sequence>MQLPRELRELLGTRRFWTDFFWITEAEDDAYSELEDTVCIDLPISLGSEGSFLSLEFSNDLGFFELQLKNGVHSQQLGWDDGAHWHPHVLRWDELDLVCRAVARLNPDLPHPGLPLLLLHRFAPICGRRGGDDDDAPFASALLDAAWRSLGIFSDREVQRLIERSDARDAGFIWRQNGTQGVWFLDQEEITDGCENSSQRALYTLRSQPSEPSDDLDCEDDEGHEEHSEYGESEKSCNSFPHHQLGSMLDRAQQTVLRSANGDLTQDGVLPSERPSAPHYTLRPQHTLDLRVPVQEGSRPLGKEVPARVTAPLNRILSDLDLGWAQWTGSRARRQEDGTFVDVDNSLAVHVHGNRDHGVQSSRRSKLAGSSWPSRFFCSDTRATFPAYDFSHAKPGVSQAQKFQMQLPAACLEAIRADPEATIKDFGDDGWLTVTPRGEPDANLQNLERSNWLVITASDGGKMGVCFAPTEEDASLASGSLRVEELSPGLAGIIYRLLSTQHLALFPPGLVAHMHPSLPLMETKTQVLSSDTTLYQILVNGAYAWWSRPVDNEFKVVGTNMTDISKAPGPGILGL</sequence>
<organism evidence="2 3">
    <name type="scientific">Thyridium curvatum</name>
    <dbReference type="NCBI Taxonomy" id="1093900"/>
    <lineage>
        <taxon>Eukaryota</taxon>
        <taxon>Fungi</taxon>
        <taxon>Dikarya</taxon>
        <taxon>Ascomycota</taxon>
        <taxon>Pezizomycotina</taxon>
        <taxon>Sordariomycetes</taxon>
        <taxon>Sordariomycetidae</taxon>
        <taxon>Thyridiales</taxon>
        <taxon>Thyridiaceae</taxon>
        <taxon>Thyridium</taxon>
    </lineage>
</organism>
<accession>A0A507ASN2</accession>
<dbReference type="EMBL" id="SKBQ01000063">
    <property type="protein sequence ID" value="TPX09696.1"/>
    <property type="molecule type" value="Genomic_DNA"/>
</dbReference>
<feature type="compositionally biased region" description="Acidic residues" evidence="1">
    <location>
        <begin position="212"/>
        <end position="223"/>
    </location>
</feature>
<comment type="caution">
    <text evidence="2">The sequence shown here is derived from an EMBL/GenBank/DDBJ whole genome shotgun (WGS) entry which is preliminary data.</text>
</comment>
<gene>
    <name evidence="2" type="ORF">E0L32_009035</name>
</gene>
<evidence type="ECO:0000256" key="1">
    <source>
        <dbReference type="SAM" id="MobiDB-lite"/>
    </source>
</evidence>
<name>A0A507ASN2_9PEZI</name>
<dbReference type="AlphaFoldDB" id="A0A507ASN2"/>
<feature type="region of interest" description="Disordered" evidence="1">
    <location>
        <begin position="263"/>
        <end position="284"/>
    </location>
</feature>
<dbReference type="OrthoDB" id="4587575at2759"/>
<dbReference type="GeneID" id="41976482"/>
<evidence type="ECO:0000313" key="2">
    <source>
        <dbReference type="EMBL" id="TPX09696.1"/>
    </source>
</evidence>
<keyword evidence="3" id="KW-1185">Reference proteome</keyword>
<evidence type="ECO:0000313" key="3">
    <source>
        <dbReference type="Proteomes" id="UP000319257"/>
    </source>
</evidence>